<organism evidence="2">
    <name type="scientific">Desulfatirhabdium butyrativorans</name>
    <dbReference type="NCBI Taxonomy" id="340467"/>
    <lineage>
        <taxon>Bacteria</taxon>
        <taxon>Pseudomonadati</taxon>
        <taxon>Thermodesulfobacteriota</taxon>
        <taxon>Desulfobacteria</taxon>
        <taxon>Desulfobacterales</taxon>
        <taxon>Desulfatirhabdiaceae</taxon>
        <taxon>Desulfatirhabdium</taxon>
    </lineage>
</organism>
<dbReference type="GO" id="GO:0008270">
    <property type="term" value="F:zinc ion binding"/>
    <property type="evidence" value="ECO:0007669"/>
    <property type="project" value="UniProtKB-KW"/>
</dbReference>
<dbReference type="PIRSF" id="PIRSF006578">
    <property type="entry name" value="FwdE"/>
    <property type="match status" value="1"/>
</dbReference>
<dbReference type="SUPFAM" id="SSF143555">
    <property type="entry name" value="FwdE-like"/>
    <property type="match status" value="1"/>
</dbReference>
<dbReference type="InterPro" id="IPR053194">
    <property type="entry name" value="tRNA_methyltr_O"/>
</dbReference>
<dbReference type="Gene3D" id="3.30.1330.130">
    <property type="match status" value="1"/>
</dbReference>
<dbReference type="InterPro" id="IPR003814">
    <property type="entry name" value="FmdEsu_dom"/>
</dbReference>
<reference evidence="2" key="1">
    <citation type="journal article" date="2020" name="mSystems">
        <title>Genome- and Community-Level Interaction Insights into Carbon Utilization and Element Cycling Functions of Hydrothermarchaeota in Hydrothermal Sediment.</title>
        <authorList>
            <person name="Zhou Z."/>
            <person name="Liu Y."/>
            <person name="Xu W."/>
            <person name="Pan J."/>
            <person name="Luo Z.H."/>
            <person name="Li M."/>
        </authorList>
    </citation>
    <scope>NUCLEOTIDE SEQUENCE [LARGE SCALE GENOMIC DNA]</scope>
    <source>
        <strain evidence="2">SpSt-477</strain>
    </source>
</reference>
<proteinExistence type="predicted"/>
<feature type="domain" description="Formylmethanofuran dehydrogenase subunit E" evidence="1">
    <location>
        <begin position="18"/>
        <end position="154"/>
    </location>
</feature>
<evidence type="ECO:0000313" key="2">
    <source>
        <dbReference type="EMBL" id="HGU34276.1"/>
    </source>
</evidence>
<sequence>MNAETIMNENDFKRCAEFHGHVCPGLSIGYRAAKLAMEKLGLRRSEDEEVVAIVETDACSADAVQVLTGCTFGKGNFIYRDYGKNVLTLLDRKSGKAVRVVAKPNALAPDPVHMGLIQKVISGTATEEEERMFAEKHAERTRQVLEAQADALFDVRFVDIEVPNKARIEPGKPCDCCNESVMQSKLVEVGGKRLCRECAGKEFPA</sequence>
<name>A0A7C4W269_9BACT</name>
<dbReference type="AlphaFoldDB" id="A0A7C4W269"/>
<gene>
    <name evidence="2" type="ORF">ENS29_15740</name>
</gene>
<evidence type="ECO:0000259" key="1">
    <source>
        <dbReference type="Pfam" id="PF02663"/>
    </source>
</evidence>
<dbReference type="InterPro" id="IPR026328">
    <property type="entry name" value="FmdE"/>
</dbReference>
<protein>
    <submittedName>
        <fullName evidence="2">Formylmethanofuran dehydrogenase</fullName>
    </submittedName>
</protein>
<accession>A0A7C4W269</accession>
<dbReference type="EMBL" id="DSUH01000363">
    <property type="protein sequence ID" value="HGU34276.1"/>
    <property type="molecule type" value="Genomic_DNA"/>
</dbReference>
<dbReference type="Pfam" id="PF02663">
    <property type="entry name" value="FmdE"/>
    <property type="match status" value="1"/>
</dbReference>
<dbReference type="PANTHER" id="PTHR39418:SF1">
    <property type="entry name" value="DEHYDROGENASE"/>
    <property type="match status" value="1"/>
</dbReference>
<comment type="caution">
    <text evidence="2">The sequence shown here is derived from an EMBL/GenBank/DDBJ whole genome shotgun (WGS) entry which is preliminary data.</text>
</comment>
<dbReference type="PANTHER" id="PTHR39418">
    <property type="entry name" value="DEHYDROGENASE-RELATED"/>
    <property type="match status" value="1"/>
</dbReference>